<dbReference type="SUPFAM" id="SSF52540">
    <property type="entry name" value="P-loop containing nucleoside triphosphate hydrolases"/>
    <property type="match status" value="1"/>
</dbReference>
<feature type="domain" description="ABC transporter" evidence="11">
    <location>
        <begin position="396"/>
        <end position="636"/>
    </location>
</feature>
<feature type="transmembrane region" description="Helical" evidence="9">
    <location>
        <begin position="263"/>
        <end position="282"/>
    </location>
</feature>
<dbReference type="EMBL" id="JADGIZ020000013">
    <property type="protein sequence ID" value="KAL2916937.1"/>
    <property type="molecule type" value="Genomic_DNA"/>
</dbReference>
<dbReference type="InterPro" id="IPR003593">
    <property type="entry name" value="AAA+_ATPase"/>
</dbReference>
<keyword evidence="2" id="KW-0813">Transport</keyword>
<dbReference type="PANTHER" id="PTHR48041:SF91">
    <property type="entry name" value="ABC TRANSPORTER G FAMILY MEMBER 28"/>
    <property type="match status" value="1"/>
</dbReference>
<feature type="compositionally biased region" description="Basic and acidic residues" evidence="8">
    <location>
        <begin position="116"/>
        <end position="128"/>
    </location>
</feature>
<dbReference type="Pfam" id="PF00005">
    <property type="entry name" value="ABC_tran"/>
    <property type="match status" value="1"/>
</dbReference>
<proteinExistence type="predicted"/>
<evidence type="ECO:0000259" key="11">
    <source>
        <dbReference type="PROSITE" id="PS50893"/>
    </source>
</evidence>
<feature type="region of interest" description="Disordered" evidence="8">
    <location>
        <begin position="719"/>
        <end position="749"/>
    </location>
</feature>
<organism evidence="12 13">
    <name type="scientific">Polyrhizophydium stewartii</name>
    <dbReference type="NCBI Taxonomy" id="2732419"/>
    <lineage>
        <taxon>Eukaryota</taxon>
        <taxon>Fungi</taxon>
        <taxon>Fungi incertae sedis</taxon>
        <taxon>Chytridiomycota</taxon>
        <taxon>Chytridiomycota incertae sedis</taxon>
        <taxon>Chytridiomycetes</taxon>
        <taxon>Rhizophydiales</taxon>
        <taxon>Rhizophydiales incertae sedis</taxon>
        <taxon>Polyrhizophydium</taxon>
    </lineage>
</organism>
<keyword evidence="3 9" id="KW-0812">Transmembrane</keyword>
<evidence type="ECO:0000256" key="2">
    <source>
        <dbReference type="ARBA" id="ARBA00022448"/>
    </source>
</evidence>
<evidence type="ECO:0000313" key="12">
    <source>
        <dbReference type="EMBL" id="KAL2916937.1"/>
    </source>
</evidence>
<evidence type="ECO:0000256" key="4">
    <source>
        <dbReference type="ARBA" id="ARBA00022741"/>
    </source>
</evidence>
<protein>
    <recommendedName>
        <fullName evidence="11">ABC transporter domain-containing protein</fullName>
    </recommendedName>
</protein>
<feature type="transmembrane region" description="Helical" evidence="9">
    <location>
        <begin position="928"/>
        <end position="946"/>
    </location>
</feature>
<comment type="subcellular location">
    <subcellularLocation>
        <location evidence="1">Membrane</location>
        <topology evidence="1">Multi-pass membrane protein</topology>
    </subcellularLocation>
</comment>
<dbReference type="PROSITE" id="PS50893">
    <property type="entry name" value="ABC_TRANSPORTER_2"/>
    <property type="match status" value="1"/>
</dbReference>
<dbReference type="InterPro" id="IPR027417">
    <property type="entry name" value="P-loop_NTPase"/>
</dbReference>
<feature type="region of interest" description="Disordered" evidence="8">
    <location>
        <begin position="18"/>
        <end position="128"/>
    </location>
</feature>
<feature type="transmembrane region" description="Helical" evidence="9">
    <location>
        <begin position="1056"/>
        <end position="1078"/>
    </location>
</feature>
<dbReference type="InterPro" id="IPR003439">
    <property type="entry name" value="ABC_transporter-like_ATP-bd"/>
</dbReference>
<reference evidence="12 13" key="1">
    <citation type="submission" date="2023-09" db="EMBL/GenBank/DDBJ databases">
        <title>Pangenome analysis of Batrachochytrium dendrobatidis and related Chytrids.</title>
        <authorList>
            <person name="Yacoub M.N."/>
            <person name="Stajich J.E."/>
            <person name="James T.Y."/>
        </authorList>
    </citation>
    <scope>NUCLEOTIDE SEQUENCE [LARGE SCALE GENOMIC DNA]</scope>
    <source>
        <strain evidence="12 13">JEL0888</strain>
    </source>
</reference>
<sequence>MRPALALLFSGLAAVAAQPPPARLPDRGDLHAFGADDDDFDSRRTNLSPRPPSRDETETVASVPVTAPPAGLAPDGSSGDLIDSMSVASTSSSTAGSSAGSTLSLGSLSRSNLSDPKQRDDFVHKQSRLSSKDKSSAILASFALLSVNVADSSVPGTEGMPKSCQFPRSNWTCPAGYFCLTPDDNSGILNGSSLRSERACSPGFVCPTNTYEPVYCCPGFYCPTPADILPCPVGSYCPLGSVHPFSCSFFAYCPIGTDRAVRYGVIMIFGGLLCIVGLLFMVRRFIVARRNLKYQLRLQRRIYEKHDSDLAADAAKGDLSAAAVPVAQLVTPAKTRSSYLGNEDEDEDDDLTEYYEHSDSQGLFNAQQQPAFPLAGSATPPPAVAAAAADRLKFDIEFRDLSLTLPSGITVMHNVSGKLRAGRTCAVMGPSGAGKSTLFSLLTGKAKRTSGTIMINGAEQELAEYKKLVGFVPQEDVMLRELTVRDVLLHSALMRLPTDWTNKRKKDLVLDTIAFLGLDGVMDSPIGDETQRGISGGQRKRVNIGMELVASPSVLLLDEPTSGLDSVTANEVCTLMRTIARTQNMTVAAVIHSPSSTAFSTFDDLILLGKGGRIIYAGPRDEAVAYFETLGFQLPANENPADFFMDIAQGRALSPKAGTYTPTDLFQCWEQHVLRGDALLGFQIWRRPTVIEGGAVETASQDLSRRTSVAESIRGVTPMLSRQATRRAPPDQEQAGKAASASVRGRGGSSVKQVTGALKYAVADYTNVATSYAADVRDELVQSFRGIFTKDRVRQTPGFFTVYMLCLRRAWLQLYRSPAALIFEQFLHLFLGLFISLAVQDSDYAGLLPKSVCELAPPMLRMSVGCAYAYDQLPTAGMFVCFGSLFAGITNGINTFGPERVVFWRDSSAGMAAMPYFLAKWTADIPRMVLGSVMFMTSLALMLPYRSSFLEIYAVVIGIYFAAYSMGYFLSVVVSRNAVSFAATGFVLMWCMVFGGVIIGIDSVSSSPLLSILSWVWGISPPRWAIEAWYIAESQARPWAELHDKQLLHGYKRENYALAISLVFVIGYAWAVASFLSLKLMHRSKQK</sequence>
<accession>A0ABR4NBS8</accession>
<keyword evidence="4" id="KW-0547">Nucleotide-binding</keyword>
<dbReference type="InterPro" id="IPR013525">
    <property type="entry name" value="ABC2_TM"/>
</dbReference>
<keyword evidence="6 9" id="KW-1133">Transmembrane helix</keyword>
<keyword evidence="10" id="KW-0732">Signal</keyword>
<dbReference type="Pfam" id="PF01061">
    <property type="entry name" value="ABC2_membrane"/>
    <property type="match status" value="1"/>
</dbReference>
<feature type="signal peptide" evidence="10">
    <location>
        <begin position="1"/>
        <end position="17"/>
    </location>
</feature>
<evidence type="ECO:0000256" key="10">
    <source>
        <dbReference type="SAM" id="SignalP"/>
    </source>
</evidence>
<dbReference type="Pfam" id="PF19055">
    <property type="entry name" value="ABC2_membrane_7"/>
    <property type="match status" value="1"/>
</dbReference>
<keyword evidence="7 9" id="KW-0472">Membrane</keyword>
<evidence type="ECO:0000256" key="7">
    <source>
        <dbReference type="ARBA" id="ARBA00023136"/>
    </source>
</evidence>
<dbReference type="SMART" id="SM00382">
    <property type="entry name" value="AAA"/>
    <property type="match status" value="1"/>
</dbReference>
<feature type="compositionally biased region" description="Low complexity" evidence="8">
    <location>
        <begin position="84"/>
        <end position="114"/>
    </location>
</feature>
<feature type="compositionally biased region" description="Low complexity" evidence="8">
    <location>
        <begin position="735"/>
        <end position="749"/>
    </location>
</feature>
<evidence type="ECO:0000256" key="6">
    <source>
        <dbReference type="ARBA" id="ARBA00022989"/>
    </source>
</evidence>
<feature type="transmembrane region" description="Helical" evidence="9">
    <location>
        <begin position="877"/>
        <end position="897"/>
    </location>
</feature>
<feature type="transmembrane region" description="Helical" evidence="9">
    <location>
        <begin position="818"/>
        <end position="839"/>
    </location>
</feature>
<evidence type="ECO:0000256" key="1">
    <source>
        <dbReference type="ARBA" id="ARBA00004141"/>
    </source>
</evidence>
<feature type="transmembrane region" description="Helical" evidence="9">
    <location>
        <begin position="981"/>
        <end position="1001"/>
    </location>
</feature>
<keyword evidence="13" id="KW-1185">Reference proteome</keyword>
<dbReference type="Proteomes" id="UP001527925">
    <property type="component" value="Unassembled WGS sequence"/>
</dbReference>
<feature type="transmembrane region" description="Helical" evidence="9">
    <location>
        <begin position="952"/>
        <end position="974"/>
    </location>
</feature>
<name>A0ABR4NBS8_9FUNG</name>
<gene>
    <name evidence="12" type="ORF">HK105_203369</name>
</gene>
<evidence type="ECO:0000256" key="9">
    <source>
        <dbReference type="SAM" id="Phobius"/>
    </source>
</evidence>
<evidence type="ECO:0000256" key="3">
    <source>
        <dbReference type="ARBA" id="ARBA00022692"/>
    </source>
</evidence>
<evidence type="ECO:0000256" key="5">
    <source>
        <dbReference type="ARBA" id="ARBA00022840"/>
    </source>
</evidence>
<comment type="caution">
    <text evidence="12">The sequence shown here is derived from an EMBL/GenBank/DDBJ whole genome shotgun (WGS) entry which is preliminary data.</text>
</comment>
<dbReference type="PANTHER" id="PTHR48041">
    <property type="entry name" value="ABC TRANSPORTER G FAMILY MEMBER 28"/>
    <property type="match status" value="1"/>
</dbReference>
<dbReference type="InterPro" id="IPR043926">
    <property type="entry name" value="ABCG_dom"/>
</dbReference>
<evidence type="ECO:0000256" key="8">
    <source>
        <dbReference type="SAM" id="MobiDB-lite"/>
    </source>
</evidence>
<dbReference type="InterPro" id="IPR050352">
    <property type="entry name" value="ABCG_transporters"/>
</dbReference>
<feature type="chain" id="PRO_5047523068" description="ABC transporter domain-containing protein" evidence="10">
    <location>
        <begin position="18"/>
        <end position="1087"/>
    </location>
</feature>
<evidence type="ECO:0000313" key="13">
    <source>
        <dbReference type="Proteomes" id="UP001527925"/>
    </source>
</evidence>
<keyword evidence="5" id="KW-0067">ATP-binding</keyword>
<dbReference type="PROSITE" id="PS00211">
    <property type="entry name" value="ABC_TRANSPORTER_1"/>
    <property type="match status" value="1"/>
</dbReference>
<dbReference type="Gene3D" id="3.40.50.300">
    <property type="entry name" value="P-loop containing nucleotide triphosphate hydrolases"/>
    <property type="match status" value="1"/>
</dbReference>
<dbReference type="InterPro" id="IPR017871">
    <property type="entry name" value="ABC_transporter-like_CS"/>
</dbReference>